<dbReference type="GO" id="GO:0042981">
    <property type="term" value="P:regulation of apoptotic process"/>
    <property type="evidence" value="ECO:0007669"/>
    <property type="project" value="InterPro"/>
</dbReference>
<feature type="domain" description="CARD" evidence="5">
    <location>
        <begin position="238"/>
        <end position="309"/>
    </location>
</feature>
<dbReference type="SUPFAM" id="SSF53067">
    <property type="entry name" value="Actin-like ATPase domain"/>
    <property type="match status" value="2"/>
</dbReference>
<evidence type="ECO:0000256" key="3">
    <source>
        <dbReference type="ARBA" id="ARBA00022840"/>
    </source>
</evidence>
<feature type="region of interest" description="Disordered" evidence="4">
    <location>
        <begin position="461"/>
        <end position="495"/>
    </location>
</feature>
<dbReference type="Gene3D" id="1.10.533.10">
    <property type="entry name" value="Death Domain, Fas"/>
    <property type="match status" value="2"/>
</dbReference>
<dbReference type="GO" id="GO:0140662">
    <property type="term" value="F:ATP-dependent protein folding chaperone"/>
    <property type="evidence" value="ECO:0007669"/>
    <property type="project" value="InterPro"/>
</dbReference>
<dbReference type="PANTHER" id="PTHR14187">
    <property type="entry name" value="ALPHA KINASE/ELONGATION FACTOR 2 KINASE"/>
    <property type="match status" value="1"/>
</dbReference>
<dbReference type="CDD" id="cd10229">
    <property type="entry name" value="ASKHA_NBD_HSP70_HSPA12"/>
    <property type="match status" value="1"/>
</dbReference>
<evidence type="ECO:0000313" key="7">
    <source>
        <dbReference type="Proteomes" id="UP000005408"/>
    </source>
</evidence>
<dbReference type="Gene3D" id="3.30.420.40">
    <property type="match status" value="1"/>
</dbReference>
<sequence length="1089" mass="123401">MKDMKDFLLDELEPAPISHVLLEEEAFSVDDHDKVENTKGRRKKAEALCDILIGDGSELTMESFLYAVRKNQCIKNEIRRRQSGQQPITQQRPTNQSDIQIRHIGGAPENVEEIQAATGLEVVLSIPVQLVGDVEGLQQRFDQLNIDPDFQAEVAMASNMTVRSISLGSVVLRLIALTDDACKMLFDENGKKMKTLIETFLRFSNIKENMIKGNIKVTVSVPEEETGNKLPTDDEIKIRGNWNLLVEELEPSTMAKKLFEKHVFNDDDTQKISSMKTRKEKVETLLSLLLSKQREVKNAFDAFIRSLDELGKGDIAVKIKPSEKMHQEAEKVRLGLLSKFAEAVDEIESSHMEETFELCGIDKHSVNFISSESGKSRKDRALQFLTFVLLNDAYVLCIEKVLNDRGLTWLLEYPKDRNFADQLMGAKHKRPPGEVLYQCQYEVERKEMRIADLDLTETDESSMMDWEGVQSQKDEPEPKHYAPKKRLQPKPRPTYQAQVAIPPKKIFGRSGEDTSKEEWWSVVVALDFGTTYSGYAFWRKDNDPSDITSGKWNTGSKDVLESLKTPTSLLLNKENEVIEFGFEAEKIFKELVEDGTDKEYRFFRQFKMKLYNEKSFHNDMEIKDHLNNPMKALDVFSLSIRYLKDECIELFQKKRMTIPYDEIQWILTVPAIWDESAKQFMRKAAEQAEIPSDQLKLALEPEAAAIYVVKGAKTVFGKESVTTVKPGTKIMVADLGGGTADMTVLELNEDKTMKQLYRSFGGSWGGNLINRKIWEIMYSIFGKEIIEEFKKQTADYMDMESNIELRKRDITVGSKLQLPILPSLADLCKTVKGKSYKELITQSKKYAGLVKVRTGKLSFEPELVEEIFDLTKASNIFTSVGKALRNPNTKGIKDIILVGGFAQADFIGKQFKEKFAEYNVIIPTDPVLAVLNGAVMFGQNIDIISSRITGHTYGFDAMRIFTEGDPKSKKRKYDDANYCVGLFEKMVAIGESVDVGKRVEKEVFASSKDMKLMVLKFYQSDKVDPKFVTDDGCECIGKLSVEMPDLSGGTERSVMVSIKFGETEITVCGVDKTTGKKQETVLDLLGDTK</sequence>
<comment type="similarity">
    <text evidence="1">Belongs to the heat shock protein 70 family.</text>
</comment>
<evidence type="ECO:0000256" key="2">
    <source>
        <dbReference type="ARBA" id="ARBA00022741"/>
    </source>
</evidence>
<evidence type="ECO:0000256" key="4">
    <source>
        <dbReference type="SAM" id="MobiDB-lite"/>
    </source>
</evidence>
<reference evidence="6" key="1">
    <citation type="submission" date="2022-08" db="UniProtKB">
        <authorList>
            <consortium name="EnsemblMetazoa"/>
        </authorList>
    </citation>
    <scope>IDENTIFICATION</scope>
    <source>
        <strain evidence="6">05x7-T-G4-1.051#20</strain>
    </source>
</reference>
<dbReference type="InterPro" id="IPR011029">
    <property type="entry name" value="DEATH-like_dom_sf"/>
</dbReference>
<dbReference type="CDD" id="cd01671">
    <property type="entry name" value="CARD"/>
    <property type="match status" value="2"/>
</dbReference>
<evidence type="ECO:0000313" key="6">
    <source>
        <dbReference type="EnsemblMetazoa" id="G27064.1:cds"/>
    </source>
</evidence>
<name>A0A8W8LDG4_MAGGI</name>
<organism evidence="6 7">
    <name type="scientific">Magallana gigas</name>
    <name type="common">Pacific oyster</name>
    <name type="synonym">Crassostrea gigas</name>
    <dbReference type="NCBI Taxonomy" id="29159"/>
    <lineage>
        <taxon>Eukaryota</taxon>
        <taxon>Metazoa</taxon>
        <taxon>Spiralia</taxon>
        <taxon>Lophotrochozoa</taxon>
        <taxon>Mollusca</taxon>
        <taxon>Bivalvia</taxon>
        <taxon>Autobranchia</taxon>
        <taxon>Pteriomorphia</taxon>
        <taxon>Ostreida</taxon>
        <taxon>Ostreoidea</taxon>
        <taxon>Ostreidae</taxon>
        <taxon>Magallana</taxon>
    </lineage>
</organism>
<dbReference type="InterPro" id="IPR001315">
    <property type="entry name" value="CARD"/>
</dbReference>
<keyword evidence="7" id="KW-1185">Reference proteome</keyword>
<dbReference type="Pfam" id="PF00012">
    <property type="entry name" value="HSP70"/>
    <property type="match status" value="1"/>
</dbReference>
<evidence type="ECO:0000256" key="1">
    <source>
        <dbReference type="ARBA" id="ARBA00007381"/>
    </source>
</evidence>
<dbReference type="Pfam" id="PF00619">
    <property type="entry name" value="CARD"/>
    <property type="match status" value="1"/>
</dbReference>
<protein>
    <recommendedName>
        <fullName evidence="5">CARD domain-containing protein</fullName>
    </recommendedName>
</protein>
<dbReference type="SUPFAM" id="SSF47986">
    <property type="entry name" value="DEATH domain"/>
    <property type="match status" value="1"/>
</dbReference>
<dbReference type="InterPro" id="IPR043129">
    <property type="entry name" value="ATPase_NBD"/>
</dbReference>
<evidence type="ECO:0000259" key="5">
    <source>
        <dbReference type="PROSITE" id="PS50209"/>
    </source>
</evidence>
<accession>A0A8W8LDG4</accession>
<dbReference type="EnsemblMetazoa" id="G27064.1">
    <property type="protein sequence ID" value="G27064.1:cds"/>
    <property type="gene ID" value="G27064"/>
</dbReference>
<dbReference type="PANTHER" id="PTHR14187:SF5">
    <property type="entry name" value="HEAT SHOCK 70 KDA PROTEIN 12A"/>
    <property type="match status" value="1"/>
</dbReference>
<dbReference type="InterPro" id="IPR013126">
    <property type="entry name" value="Hsp_70_fam"/>
</dbReference>
<dbReference type="AlphaFoldDB" id="A0A8W8LDG4"/>
<keyword evidence="2" id="KW-0547">Nucleotide-binding</keyword>
<dbReference type="GO" id="GO:0005524">
    <property type="term" value="F:ATP binding"/>
    <property type="evidence" value="ECO:0007669"/>
    <property type="project" value="UniProtKB-KW"/>
</dbReference>
<dbReference type="Proteomes" id="UP000005408">
    <property type="component" value="Unassembled WGS sequence"/>
</dbReference>
<keyword evidence="3" id="KW-0067">ATP-binding</keyword>
<dbReference type="PROSITE" id="PS50209">
    <property type="entry name" value="CARD"/>
    <property type="match status" value="1"/>
</dbReference>
<proteinExistence type="inferred from homology"/>